<dbReference type="EMBL" id="CP115149">
    <property type="protein sequence ID" value="WBL36359.1"/>
    <property type="molecule type" value="Genomic_DNA"/>
</dbReference>
<dbReference type="SUPFAM" id="SSF46785">
    <property type="entry name" value="Winged helix' DNA-binding domain"/>
    <property type="match status" value="1"/>
</dbReference>
<sequence length="160" mass="17425">MGKKKSATPNERTNGAAPAAGASGRNGRDGEQEAAPQPRLHGEMLSTTLLAFLRGWNAYGYELTQRLAQAGLPQSDSGTVYRTLRQLERSGLVSSFWDTSESGPARRMYSLTAAGEAFLSGWIDILERYQQVLRQAAEGFRAFAGEPREDRNGDDSQARG</sequence>
<evidence type="ECO:0000313" key="4">
    <source>
        <dbReference type="Proteomes" id="UP001212803"/>
    </source>
</evidence>
<evidence type="ECO:0000256" key="1">
    <source>
        <dbReference type="SAM" id="MobiDB-lite"/>
    </source>
</evidence>
<dbReference type="PANTHER" id="PTHR33169">
    <property type="entry name" value="PADR-FAMILY TRANSCRIPTIONAL REGULATOR"/>
    <property type="match status" value="1"/>
</dbReference>
<organism evidence="3 4">
    <name type="scientific">Tepidiforma flava</name>
    <dbReference type="NCBI Taxonomy" id="3004094"/>
    <lineage>
        <taxon>Bacteria</taxon>
        <taxon>Bacillati</taxon>
        <taxon>Chloroflexota</taxon>
        <taxon>Tepidiformia</taxon>
        <taxon>Tepidiformales</taxon>
        <taxon>Tepidiformaceae</taxon>
        <taxon>Tepidiforma</taxon>
    </lineage>
</organism>
<dbReference type="InterPro" id="IPR036390">
    <property type="entry name" value="WH_DNA-bd_sf"/>
</dbReference>
<dbReference type="RefSeq" id="WP_270056883.1">
    <property type="nucleotide sequence ID" value="NZ_CP115149.1"/>
</dbReference>
<dbReference type="PANTHER" id="PTHR33169:SF14">
    <property type="entry name" value="TRANSCRIPTIONAL REGULATOR RV3488"/>
    <property type="match status" value="1"/>
</dbReference>
<dbReference type="InterPro" id="IPR052509">
    <property type="entry name" value="Metal_resp_DNA-bind_regulator"/>
</dbReference>
<dbReference type="InterPro" id="IPR005149">
    <property type="entry name" value="Tscrpt_reg_PadR_N"/>
</dbReference>
<name>A0ABY7M782_9CHLR</name>
<gene>
    <name evidence="3" type="ORF">O0235_01940</name>
</gene>
<protein>
    <submittedName>
        <fullName evidence="3">Helix-turn-helix transcriptional regulator</fullName>
    </submittedName>
</protein>
<feature type="domain" description="Transcription regulator PadR N-terminal" evidence="2">
    <location>
        <begin position="49"/>
        <end position="119"/>
    </location>
</feature>
<dbReference type="Pfam" id="PF03551">
    <property type="entry name" value="PadR"/>
    <property type="match status" value="1"/>
</dbReference>
<reference evidence="3 4" key="1">
    <citation type="journal article" date="2023" name="ISME J.">
        <title>Thermophilic Dehalococcoidia with unusual traits shed light on an unexpected past.</title>
        <authorList>
            <person name="Palmer M."/>
            <person name="Covington J.K."/>
            <person name="Zhou E.M."/>
            <person name="Thomas S.C."/>
            <person name="Habib N."/>
            <person name="Seymour C.O."/>
            <person name="Lai D."/>
            <person name="Johnston J."/>
            <person name="Hashimi A."/>
            <person name="Jiao J.Y."/>
            <person name="Muok A.R."/>
            <person name="Liu L."/>
            <person name="Xian W.D."/>
            <person name="Zhi X.Y."/>
            <person name="Li M.M."/>
            <person name="Silva L.P."/>
            <person name="Bowen B.P."/>
            <person name="Louie K."/>
            <person name="Briegel A."/>
            <person name="Pett-Ridge J."/>
            <person name="Weber P.K."/>
            <person name="Tocheva E.I."/>
            <person name="Woyke T."/>
            <person name="Northen T.R."/>
            <person name="Mayali X."/>
            <person name="Li W.J."/>
            <person name="Hedlund B.P."/>
        </authorList>
    </citation>
    <scope>NUCLEOTIDE SEQUENCE [LARGE SCALE GENOMIC DNA]</scope>
    <source>
        <strain evidence="3 4">YIM 72310</strain>
    </source>
</reference>
<dbReference type="Gene3D" id="1.10.10.10">
    <property type="entry name" value="Winged helix-like DNA-binding domain superfamily/Winged helix DNA-binding domain"/>
    <property type="match status" value="1"/>
</dbReference>
<feature type="region of interest" description="Disordered" evidence="1">
    <location>
        <begin position="1"/>
        <end position="40"/>
    </location>
</feature>
<dbReference type="Proteomes" id="UP001212803">
    <property type="component" value="Chromosome"/>
</dbReference>
<keyword evidence="4" id="KW-1185">Reference proteome</keyword>
<proteinExistence type="predicted"/>
<accession>A0ABY7M782</accession>
<evidence type="ECO:0000259" key="2">
    <source>
        <dbReference type="Pfam" id="PF03551"/>
    </source>
</evidence>
<dbReference type="InterPro" id="IPR036388">
    <property type="entry name" value="WH-like_DNA-bd_sf"/>
</dbReference>
<evidence type="ECO:0000313" key="3">
    <source>
        <dbReference type="EMBL" id="WBL36359.1"/>
    </source>
</evidence>